<sequence length="706" mass="76977">MIHMHRSSWRAVDGRRERGHLLGDLGWEVDGIALTVTGRQRRLLLGLLMLHAPAAVPVARITTALWPGRDPAEARPAVQVQIHRLRRALPALDLPGGRIDAEPTGYALRLLALDLDVLVFRHRHHDALRAAAEGRVDRAARLLHEALDLWAGPVFGALHPRVRHWPEVTALDEARRRAVATLVDLELGLDRPAAVLPVLRRVLADHPDHDGLRERLAIVLRRCDRSEAVAAHRPYPIRAAGTVTAPPGPAPRDPHRTSRHRGPDPRRAGRPQPPAHADGDSAAARWALLRAADFAERMGGHGQALDCLAAVLATTGPDHPDRARLLVRLADQRARDSGAGTAEAREAARLFAQRGDLLGTVEAELTTARIAWCRSDRAAALDALAAARRLLSSRPRTTWPVPLVASLAGLLAVTRQPEAAVDQADAVLRNGERTPDDADRNRLLSNRGIARLDLGDPGGLHDCLTAMTEHERLAGWVPVVFAVNAMDAAAGLGDLPRYGRLLDRARATAGTRGCPQDLRYLAAAGAWWAFWSGDRADAQRRVRSWLAHDDGHFLTDQCLYLEGRLQLRRGDRGGAAQTLERLTEQSRRGSRWHARAYAPMLAAALAAGRSGTVRRVPALVEEAIDVIGASFLPPEIGVELPILMRAAGVPATALSRIASSPWRDGAEAYLRGYHHQATKLYRTIGSRADLSLCRRRVSARPPSDRA</sequence>
<dbReference type="PANTHER" id="PTHR35807:SF1">
    <property type="entry name" value="TRANSCRIPTIONAL REGULATOR REDD"/>
    <property type="match status" value="1"/>
</dbReference>
<keyword evidence="2" id="KW-0805">Transcription regulation</keyword>
<dbReference type="SMART" id="SM00862">
    <property type="entry name" value="Trans_reg_C"/>
    <property type="match status" value="1"/>
</dbReference>
<dbReference type="SUPFAM" id="SSF48452">
    <property type="entry name" value="TPR-like"/>
    <property type="match status" value="2"/>
</dbReference>
<dbReference type="InterPro" id="IPR051677">
    <property type="entry name" value="AfsR-DnrI-RedD_regulator"/>
</dbReference>
<dbReference type="InterPro" id="IPR036388">
    <property type="entry name" value="WH-like_DNA-bd_sf"/>
</dbReference>
<organism evidence="8 9">
    <name type="scientific">Micromonospora siamensis</name>
    <dbReference type="NCBI Taxonomy" id="299152"/>
    <lineage>
        <taxon>Bacteria</taxon>
        <taxon>Bacillati</taxon>
        <taxon>Actinomycetota</taxon>
        <taxon>Actinomycetes</taxon>
        <taxon>Micromonosporales</taxon>
        <taxon>Micromonosporaceae</taxon>
        <taxon>Micromonospora</taxon>
    </lineage>
</organism>
<evidence type="ECO:0000256" key="2">
    <source>
        <dbReference type="ARBA" id="ARBA00023015"/>
    </source>
</evidence>
<keyword evidence="4" id="KW-0804">Transcription</keyword>
<dbReference type="EMBL" id="LT607751">
    <property type="protein sequence ID" value="SCG42112.1"/>
    <property type="molecule type" value="Genomic_DNA"/>
</dbReference>
<dbReference type="AlphaFoldDB" id="A0A1C5H7W1"/>
<dbReference type="InterPro" id="IPR011990">
    <property type="entry name" value="TPR-like_helical_dom_sf"/>
</dbReference>
<evidence type="ECO:0000313" key="9">
    <source>
        <dbReference type="Proteomes" id="UP000198210"/>
    </source>
</evidence>
<name>A0A1C5H7W1_9ACTN</name>
<dbReference type="PANTHER" id="PTHR35807">
    <property type="entry name" value="TRANSCRIPTIONAL REGULATOR REDD-RELATED"/>
    <property type="match status" value="1"/>
</dbReference>
<evidence type="ECO:0000256" key="4">
    <source>
        <dbReference type="ARBA" id="ARBA00023163"/>
    </source>
</evidence>
<evidence type="ECO:0000256" key="5">
    <source>
        <dbReference type="SAM" id="MobiDB-lite"/>
    </source>
</evidence>
<reference evidence="8 9" key="1">
    <citation type="submission" date="2016-06" db="EMBL/GenBank/DDBJ databases">
        <authorList>
            <person name="Kjaerup R.B."/>
            <person name="Dalgaard T.S."/>
            <person name="Juul-Madsen H.R."/>
        </authorList>
    </citation>
    <scope>NUCLEOTIDE SEQUENCE [LARGE SCALE GENOMIC DNA]</scope>
    <source>
        <strain evidence="8 9">DSM 45097</strain>
    </source>
</reference>
<dbReference type="SUPFAM" id="SSF46894">
    <property type="entry name" value="C-terminal effector domain of the bipartite response regulators"/>
    <property type="match status" value="1"/>
</dbReference>
<keyword evidence="3 8" id="KW-0238">DNA-binding</keyword>
<dbReference type="SMART" id="SM01043">
    <property type="entry name" value="BTAD"/>
    <property type="match status" value="1"/>
</dbReference>
<dbReference type="GO" id="GO:0006355">
    <property type="term" value="P:regulation of DNA-templated transcription"/>
    <property type="evidence" value="ECO:0007669"/>
    <property type="project" value="InterPro"/>
</dbReference>
<feature type="domain" description="OmpR/PhoB-type" evidence="6">
    <location>
        <begin position="31"/>
        <end position="108"/>
    </location>
</feature>
<dbReference type="GO" id="GO:0000160">
    <property type="term" value="P:phosphorelay signal transduction system"/>
    <property type="evidence" value="ECO:0007669"/>
    <property type="project" value="InterPro"/>
</dbReference>
<dbReference type="InterPro" id="IPR005158">
    <property type="entry name" value="BTAD"/>
</dbReference>
<keyword evidence="9" id="KW-1185">Reference proteome</keyword>
<evidence type="ECO:0000256" key="3">
    <source>
        <dbReference type="ARBA" id="ARBA00023125"/>
    </source>
</evidence>
<proteinExistence type="inferred from homology"/>
<evidence type="ECO:0000256" key="1">
    <source>
        <dbReference type="ARBA" id="ARBA00005820"/>
    </source>
</evidence>
<evidence type="ECO:0000259" key="6">
    <source>
        <dbReference type="SMART" id="SM00862"/>
    </source>
</evidence>
<accession>A0A1C5H7W1</accession>
<comment type="similarity">
    <text evidence="1">Belongs to the AfsR/DnrI/RedD regulatory family.</text>
</comment>
<feature type="compositionally biased region" description="Basic and acidic residues" evidence="5">
    <location>
        <begin position="252"/>
        <end position="267"/>
    </location>
</feature>
<dbReference type="Proteomes" id="UP000198210">
    <property type="component" value="Chromosome I"/>
</dbReference>
<dbReference type="Gene3D" id="1.10.10.10">
    <property type="entry name" value="Winged helix-like DNA-binding domain superfamily/Winged helix DNA-binding domain"/>
    <property type="match status" value="1"/>
</dbReference>
<feature type="region of interest" description="Disordered" evidence="5">
    <location>
        <begin position="234"/>
        <end position="280"/>
    </location>
</feature>
<gene>
    <name evidence="8" type="ORF">GA0074704_1220</name>
</gene>
<evidence type="ECO:0000313" key="8">
    <source>
        <dbReference type="EMBL" id="SCG42112.1"/>
    </source>
</evidence>
<evidence type="ECO:0000259" key="7">
    <source>
        <dbReference type="SMART" id="SM01043"/>
    </source>
</evidence>
<dbReference type="Pfam" id="PF03704">
    <property type="entry name" value="BTAD"/>
    <property type="match status" value="1"/>
</dbReference>
<dbReference type="GO" id="GO:0003677">
    <property type="term" value="F:DNA binding"/>
    <property type="evidence" value="ECO:0007669"/>
    <property type="project" value="UniProtKB-KW"/>
</dbReference>
<feature type="domain" description="Bacterial transcriptional activator" evidence="7">
    <location>
        <begin position="115"/>
        <end position="244"/>
    </location>
</feature>
<dbReference type="Gene3D" id="1.25.40.10">
    <property type="entry name" value="Tetratricopeptide repeat domain"/>
    <property type="match status" value="1"/>
</dbReference>
<protein>
    <submittedName>
        <fullName evidence="8">DNA-binding transcriptional activator of the SARP family</fullName>
    </submittedName>
</protein>
<dbReference type="InterPro" id="IPR016032">
    <property type="entry name" value="Sig_transdc_resp-reg_C-effctor"/>
</dbReference>
<dbReference type="InterPro" id="IPR001867">
    <property type="entry name" value="OmpR/PhoB-type_DNA-bd"/>
</dbReference>